<protein>
    <submittedName>
        <fullName evidence="1">DNA-directed RNA polymerase subunit beta</fullName>
    </submittedName>
</protein>
<evidence type="ECO:0000313" key="1">
    <source>
        <dbReference type="EMBL" id="KAK3914196.1"/>
    </source>
</evidence>
<accession>A0AAE1LBR8</accession>
<keyword evidence="1" id="KW-0804">Transcription</keyword>
<dbReference type="Proteomes" id="UP001219518">
    <property type="component" value="Unassembled WGS sequence"/>
</dbReference>
<evidence type="ECO:0000313" key="2">
    <source>
        <dbReference type="Proteomes" id="UP001219518"/>
    </source>
</evidence>
<organism evidence="1 2">
    <name type="scientific">Frankliniella fusca</name>
    <dbReference type="NCBI Taxonomy" id="407009"/>
    <lineage>
        <taxon>Eukaryota</taxon>
        <taxon>Metazoa</taxon>
        <taxon>Ecdysozoa</taxon>
        <taxon>Arthropoda</taxon>
        <taxon>Hexapoda</taxon>
        <taxon>Insecta</taxon>
        <taxon>Pterygota</taxon>
        <taxon>Neoptera</taxon>
        <taxon>Paraneoptera</taxon>
        <taxon>Thysanoptera</taxon>
        <taxon>Terebrantia</taxon>
        <taxon>Thripoidea</taxon>
        <taxon>Thripidae</taxon>
        <taxon>Frankliniella</taxon>
    </lineage>
</organism>
<gene>
    <name evidence="1" type="ORF">KUF71_023609</name>
</gene>
<dbReference type="GO" id="GO:0000428">
    <property type="term" value="C:DNA-directed RNA polymerase complex"/>
    <property type="evidence" value="ECO:0007669"/>
    <property type="project" value="UniProtKB-KW"/>
</dbReference>
<proteinExistence type="predicted"/>
<reference evidence="1" key="2">
    <citation type="journal article" date="2023" name="BMC Genomics">
        <title>Pest status, molecular evolution, and epigenetic factors derived from the genome assembly of Frankliniella fusca, a thysanopteran phytovirus vector.</title>
        <authorList>
            <person name="Catto M.A."/>
            <person name="Labadie P.E."/>
            <person name="Jacobson A.L."/>
            <person name="Kennedy G.G."/>
            <person name="Srinivasan R."/>
            <person name="Hunt B.G."/>
        </authorList>
    </citation>
    <scope>NUCLEOTIDE SEQUENCE</scope>
    <source>
        <strain evidence="1">PL_HMW_Pooled</strain>
    </source>
</reference>
<sequence>MGQNVRVRFDYRYLSSTQRPSPRRSNDKDSVGASAWRTAQLERKLEEQLSRSERVENSSVIVILIRLGREVELNLLSSLLKCQPKDNKKSKAIIVESVTLKAFPQWTLVPRRECEAKRFMCVVLYYYTVRSFTNAEAAQTQDYLYLVTFLSKNSKWTYPVIDVLFIFFGHANMQRGQLCGKYLMGAVMLVAAVARQRSRDFTSSKGAIAVAGASRWSSFENRKNVRKI</sequence>
<reference evidence="1" key="1">
    <citation type="submission" date="2021-07" db="EMBL/GenBank/DDBJ databases">
        <authorList>
            <person name="Catto M.A."/>
            <person name="Jacobson A."/>
            <person name="Kennedy G."/>
            <person name="Labadie P."/>
            <person name="Hunt B.G."/>
            <person name="Srinivasan R."/>
        </authorList>
    </citation>
    <scope>NUCLEOTIDE SEQUENCE</scope>
    <source>
        <strain evidence="1">PL_HMW_Pooled</strain>
        <tissue evidence="1">Head</tissue>
    </source>
</reference>
<keyword evidence="2" id="KW-1185">Reference proteome</keyword>
<name>A0AAE1LBR8_9NEOP</name>
<keyword evidence="1" id="KW-0240">DNA-directed RNA polymerase</keyword>
<dbReference type="EMBL" id="JAHWGI010000360">
    <property type="protein sequence ID" value="KAK3914196.1"/>
    <property type="molecule type" value="Genomic_DNA"/>
</dbReference>
<comment type="caution">
    <text evidence="1">The sequence shown here is derived from an EMBL/GenBank/DDBJ whole genome shotgun (WGS) entry which is preliminary data.</text>
</comment>
<dbReference type="AlphaFoldDB" id="A0AAE1LBR8"/>